<organism evidence="1">
    <name type="scientific">uncultured Chloroflexia bacterium</name>
    <dbReference type="NCBI Taxonomy" id="1672391"/>
    <lineage>
        <taxon>Bacteria</taxon>
        <taxon>Bacillati</taxon>
        <taxon>Chloroflexota</taxon>
        <taxon>Chloroflexia</taxon>
        <taxon>environmental samples</taxon>
    </lineage>
</organism>
<accession>A0A6J4IF57</accession>
<name>A0A6J4IF57_9CHLR</name>
<gene>
    <name evidence="1" type="ORF">AVDCRST_MAG93-1723</name>
</gene>
<evidence type="ECO:0000313" key="1">
    <source>
        <dbReference type="EMBL" id="CAA9250381.1"/>
    </source>
</evidence>
<proteinExistence type="predicted"/>
<protein>
    <submittedName>
        <fullName evidence="1">Uncharacterized protein</fullName>
    </submittedName>
</protein>
<feature type="non-terminal residue" evidence="1">
    <location>
        <position position="29"/>
    </location>
</feature>
<reference evidence="1" key="1">
    <citation type="submission" date="2020-02" db="EMBL/GenBank/DDBJ databases">
        <authorList>
            <person name="Meier V. D."/>
        </authorList>
    </citation>
    <scope>NUCLEOTIDE SEQUENCE</scope>
    <source>
        <strain evidence="1">AVDCRST_MAG93</strain>
    </source>
</reference>
<dbReference type="EMBL" id="CADCTR010000583">
    <property type="protein sequence ID" value="CAA9250381.1"/>
    <property type="molecule type" value="Genomic_DNA"/>
</dbReference>
<sequence length="29" mass="3366">MIFTVAVDVPTDSLVVWLWCQDQPTTRED</sequence>
<dbReference type="AlphaFoldDB" id="A0A6J4IF57"/>